<sequence length="384" mass="45680">MDSSTTVNIKGIKFQSYKVIRSLVKRCVIDEESSVYYAIERFDDDSIIDFDNDTNYTGQAKYYTSDFSINSDEVKKAIRHFFNQYLRFIDDKTAFFEFYTCASFKNENKSDIITKEEAKSIRDNKTCFLEILSNKNFQDYKDIILKVIGRIIDPKNPDKNEKYIINFLERIDWNFGVSSLDRIEQDTIALMKELSCYNCEFSGKEKFIFDYLVQKIEMKALGKNSLKNYIDYRDLKYAFRDLKENNYKVFDDASAEFSNLEKINSKNLESKILNVCNIDDKRYFNILKRNITRAKSDHSRVIPKRSSTFLYRIFEICDEVMYELDANEIEYSREKINEVINLLYEKSKIYINDRKQDFSYSFDSDDVIKNSILLLFNECYLDFV</sequence>
<keyword evidence="2" id="KW-1185">Reference proteome</keyword>
<accession>A0ABY8E780</accession>
<reference evidence="1 2" key="1">
    <citation type="submission" date="2023-03" db="EMBL/GenBank/DDBJ databases">
        <title>Complete genome sequence of Tepidibacter sp. SWIR-1, isolated from a deep-sea hydrothermal vent.</title>
        <authorList>
            <person name="Li X."/>
        </authorList>
    </citation>
    <scope>NUCLEOTIDE SEQUENCE [LARGE SCALE GENOMIC DNA]</scope>
    <source>
        <strain evidence="1 2">SWIR-1</strain>
    </source>
</reference>
<evidence type="ECO:0000313" key="2">
    <source>
        <dbReference type="Proteomes" id="UP001222800"/>
    </source>
</evidence>
<dbReference type="EMBL" id="CP120733">
    <property type="protein sequence ID" value="WFD08753.1"/>
    <property type="molecule type" value="Genomic_DNA"/>
</dbReference>
<evidence type="ECO:0008006" key="3">
    <source>
        <dbReference type="Google" id="ProtNLM"/>
    </source>
</evidence>
<evidence type="ECO:0000313" key="1">
    <source>
        <dbReference type="EMBL" id="WFD08753.1"/>
    </source>
</evidence>
<name>A0ABY8E780_9FIRM</name>
<dbReference type="RefSeq" id="WP_277730665.1">
    <property type="nucleotide sequence ID" value="NZ_CP120733.1"/>
</dbReference>
<protein>
    <recommendedName>
        <fullName evidence="3">CD-NTase associated protein 4-like DNA endonuclease domain-containing protein</fullName>
    </recommendedName>
</protein>
<gene>
    <name evidence="1" type="ORF">P4S50_10120</name>
</gene>
<organism evidence="1 2">
    <name type="scientific">Tepidibacter hydrothermalis</name>
    <dbReference type="NCBI Taxonomy" id="3036126"/>
    <lineage>
        <taxon>Bacteria</taxon>
        <taxon>Bacillati</taxon>
        <taxon>Bacillota</taxon>
        <taxon>Clostridia</taxon>
        <taxon>Peptostreptococcales</taxon>
        <taxon>Peptostreptococcaceae</taxon>
        <taxon>Tepidibacter</taxon>
    </lineage>
</organism>
<dbReference type="Proteomes" id="UP001222800">
    <property type="component" value="Chromosome"/>
</dbReference>
<proteinExistence type="predicted"/>